<dbReference type="PANTHER" id="PTHR43684:SF11">
    <property type="entry name" value="CHROMO DOMAIN-CONTAINING PROTEIN"/>
    <property type="match status" value="1"/>
</dbReference>
<dbReference type="Proteomes" id="UP000054359">
    <property type="component" value="Unassembled WGS sequence"/>
</dbReference>
<feature type="non-terminal residue" evidence="2">
    <location>
        <position position="963"/>
    </location>
</feature>
<dbReference type="InterPro" id="IPR029045">
    <property type="entry name" value="ClpP/crotonase-like_dom_sf"/>
</dbReference>
<accession>A0A087TW94</accession>
<evidence type="ECO:0000256" key="1">
    <source>
        <dbReference type="SAM" id="MobiDB-lite"/>
    </source>
</evidence>
<evidence type="ECO:0000313" key="3">
    <source>
        <dbReference type="Proteomes" id="UP000054359"/>
    </source>
</evidence>
<gene>
    <name evidence="2" type="ORF">X975_13901</name>
</gene>
<dbReference type="Gene3D" id="3.90.226.10">
    <property type="entry name" value="2-enoyl-CoA Hydratase, Chain A, domain 1"/>
    <property type="match status" value="1"/>
</dbReference>
<protein>
    <submittedName>
        <fullName evidence="2">Chromodomain Y-like protein</fullName>
    </submittedName>
</protein>
<dbReference type="CDD" id="cd06558">
    <property type="entry name" value="crotonase-like"/>
    <property type="match status" value="1"/>
</dbReference>
<proteinExistence type="predicted"/>
<feature type="compositionally biased region" description="Basic and acidic residues" evidence="1">
    <location>
        <begin position="1"/>
        <end position="10"/>
    </location>
</feature>
<sequence length="963" mass="106357">MQKNSSKEMHNMTFGKNVSSKSESGRKRRSEVEKLYDSLHEIEWAKNFSPDNILRQINIRQAASCSAFGRSPSKPSTSKPHRKSKGNVKSEQNVANDKVPSETPNPDSNHKNEISSSGVHVTCAKSEAAVSDSSISKSQQKTKEYLSSNLHQSEDVLTDSDGMKSFVKENFVSHVSSQDGLNPSEISCSKSSETTCDKLVKTTNKVECLDDAQLSSASDDSVVSGNTMELIAKNFLDFDFKCHSNSGSVLDYSVTPTFFDIAEEGIRTIDACFREVGAEVVVSTCYDEECGLPLLTSVKDSQIPDKRSFLDEGPPVLEPCIVLQNENSQLAGSSKENEGILNHNPDKFLEHKLGKIYNKTANNKNGLHNGSKSSNICKITRHAELLQLWKKFRSIHSASKFMNNPLIMYAAKRILNKYVKYLRYRAKLHRLPTFKTCRYSEKSTEQINKLNSVSTDRTCEKSAEKSNVLNSLPVNKISFEKSLEHNDSLNSAISSVSNEKCTEQKLISFVSRRTPDEKIIEPLNSLNSSVKKKEITELANTNEKNAQHVNTLNSASINRTSSLIIIKEEMLHKNHVSITSSFKSQELGERSVGEPKKSTTFLKTFNGKLTLQDYSDGMVFDRCKNGSVLFHSEKEHCKPLPGTSKTESVTSSTSKSAGCSLLQQREHTLAPSSCKAVTSSKVETDECTKHDEDENVPRPTSFGFSCHYKTIRVNRNNRYTQVVLKLTRGKSIFLTLEALIELRDVVNRTGNDSNCQVLILNGIGDSFCLGLDLKPLVGPRKIKASTEMAVAVKELIEALSDFKKPLVAVVNGPAYGLGLTILNHADVTIASHTATFCMPYSFLGYIPEGGATLTLPQAVGATVAMDLLLRGRILTAREAHAIGLINHVLEAKLVPEELVSKVKVLAENSLSALETTKALVKMRLHLELSQVLETEVQMLPRMWLSAACQDALQNALRTGILAE</sequence>
<dbReference type="EMBL" id="KK117037">
    <property type="protein sequence ID" value="KFM69383.1"/>
    <property type="molecule type" value="Genomic_DNA"/>
</dbReference>
<dbReference type="Gene3D" id="1.10.12.10">
    <property type="entry name" value="Lyase 2-enoyl-coa Hydratase, Chain A, domain 2"/>
    <property type="match status" value="1"/>
</dbReference>
<dbReference type="InterPro" id="IPR014748">
    <property type="entry name" value="Enoyl-CoA_hydra_C"/>
</dbReference>
<dbReference type="SUPFAM" id="SSF52096">
    <property type="entry name" value="ClpP/crotonase"/>
    <property type="match status" value="1"/>
</dbReference>
<organism evidence="2 3">
    <name type="scientific">Stegodyphus mimosarum</name>
    <name type="common">African social velvet spider</name>
    <dbReference type="NCBI Taxonomy" id="407821"/>
    <lineage>
        <taxon>Eukaryota</taxon>
        <taxon>Metazoa</taxon>
        <taxon>Ecdysozoa</taxon>
        <taxon>Arthropoda</taxon>
        <taxon>Chelicerata</taxon>
        <taxon>Arachnida</taxon>
        <taxon>Araneae</taxon>
        <taxon>Araneomorphae</taxon>
        <taxon>Entelegynae</taxon>
        <taxon>Eresoidea</taxon>
        <taxon>Eresidae</taxon>
        <taxon>Stegodyphus</taxon>
    </lineage>
</organism>
<evidence type="ECO:0000313" key="2">
    <source>
        <dbReference type="EMBL" id="KFM69383.1"/>
    </source>
</evidence>
<dbReference type="Pfam" id="PF00378">
    <property type="entry name" value="ECH_1"/>
    <property type="match status" value="1"/>
</dbReference>
<keyword evidence="3" id="KW-1185">Reference proteome</keyword>
<dbReference type="PANTHER" id="PTHR43684">
    <property type="match status" value="1"/>
</dbReference>
<dbReference type="AlphaFoldDB" id="A0A087TW94"/>
<dbReference type="InterPro" id="IPR051053">
    <property type="entry name" value="ECH/Chromodomain_protein"/>
</dbReference>
<feature type="region of interest" description="Disordered" evidence="1">
    <location>
        <begin position="64"/>
        <end position="120"/>
    </location>
</feature>
<name>A0A087TW94_STEMI</name>
<dbReference type="STRING" id="407821.A0A087TW94"/>
<feature type="region of interest" description="Disordered" evidence="1">
    <location>
        <begin position="1"/>
        <end position="31"/>
    </location>
</feature>
<dbReference type="InterPro" id="IPR001753">
    <property type="entry name" value="Enoyl-CoA_hydra/iso"/>
</dbReference>
<dbReference type="OrthoDB" id="409763at2759"/>
<dbReference type="OMA" id="NICKITR"/>
<reference evidence="2 3" key="1">
    <citation type="submission" date="2013-11" db="EMBL/GenBank/DDBJ databases">
        <title>Genome sequencing of Stegodyphus mimosarum.</title>
        <authorList>
            <person name="Bechsgaard J."/>
        </authorList>
    </citation>
    <scope>NUCLEOTIDE SEQUENCE [LARGE SCALE GENOMIC DNA]</scope>
</reference>